<keyword evidence="6" id="KW-0720">Serine protease</keyword>
<dbReference type="SUPFAM" id="SSF50494">
    <property type="entry name" value="Trypsin-like serine proteases"/>
    <property type="match status" value="1"/>
</dbReference>
<comment type="similarity">
    <text evidence="9">Belongs to the peptidase S1 family. CLIP subfamily.</text>
</comment>
<dbReference type="PANTHER" id="PTHR24276">
    <property type="entry name" value="POLYSERASE-RELATED"/>
    <property type="match status" value="1"/>
</dbReference>
<dbReference type="GO" id="GO:0006508">
    <property type="term" value="P:proteolysis"/>
    <property type="evidence" value="ECO:0007669"/>
    <property type="project" value="UniProtKB-KW"/>
</dbReference>
<dbReference type="Proteomes" id="UP000075902">
    <property type="component" value="Unassembled WGS sequence"/>
</dbReference>
<evidence type="ECO:0000256" key="2">
    <source>
        <dbReference type="ARBA" id="ARBA00022525"/>
    </source>
</evidence>
<proteinExistence type="inferred from homology"/>
<evidence type="ECO:0000256" key="6">
    <source>
        <dbReference type="ARBA" id="ARBA00022825"/>
    </source>
</evidence>
<dbReference type="Gene3D" id="2.40.10.10">
    <property type="entry name" value="Trypsin-like serine proteases"/>
    <property type="match status" value="1"/>
</dbReference>
<sequence length="101" mass="10985">MANKRSNQLEPPVSILNETTQRIVGGHEIDIGAAPFQASMQSHGVHMCGGSIIHQQWVLTAGHCASSSNEPNSLSPKTMIFINHFHLLMDAHEEEEGGVNE</sequence>
<evidence type="ECO:0000256" key="9">
    <source>
        <dbReference type="ARBA" id="ARBA00024195"/>
    </source>
</evidence>
<evidence type="ECO:0000256" key="1">
    <source>
        <dbReference type="ARBA" id="ARBA00004613"/>
    </source>
</evidence>
<keyword evidence="2" id="KW-0964">Secreted</keyword>
<dbReference type="STRING" id="34690.A0A182UGY4"/>
<dbReference type="EnsemblMetazoa" id="AMEC020210-RA">
    <property type="protein sequence ID" value="AMEC020210-PA"/>
    <property type="gene ID" value="AMEC020210"/>
</dbReference>
<evidence type="ECO:0000256" key="7">
    <source>
        <dbReference type="ARBA" id="ARBA00023145"/>
    </source>
</evidence>
<dbReference type="GO" id="GO:0004252">
    <property type="term" value="F:serine-type endopeptidase activity"/>
    <property type="evidence" value="ECO:0007669"/>
    <property type="project" value="InterPro"/>
</dbReference>
<dbReference type="AlphaFoldDB" id="A0A182UGY4"/>
<evidence type="ECO:0000256" key="3">
    <source>
        <dbReference type="ARBA" id="ARBA00022670"/>
    </source>
</evidence>
<evidence type="ECO:0000256" key="8">
    <source>
        <dbReference type="ARBA" id="ARBA00023157"/>
    </source>
</evidence>
<dbReference type="InterPro" id="IPR009003">
    <property type="entry name" value="Peptidase_S1_PA"/>
</dbReference>
<dbReference type="InterPro" id="IPR018114">
    <property type="entry name" value="TRYPSIN_HIS"/>
</dbReference>
<dbReference type="VEuPathDB" id="VectorBase:AMEC020210"/>
<dbReference type="InterPro" id="IPR043504">
    <property type="entry name" value="Peptidase_S1_PA_chymotrypsin"/>
</dbReference>
<keyword evidence="7" id="KW-0865">Zymogen</keyword>
<keyword evidence="5" id="KW-0378">Hydrolase</keyword>
<dbReference type="InterPro" id="IPR050430">
    <property type="entry name" value="Peptidase_S1"/>
</dbReference>
<reference evidence="12" key="1">
    <citation type="submission" date="2014-01" db="EMBL/GenBank/DDBJ databases">
        <title>The Genome Sequence of Anopheles melas CM1001059_A (V2).</title>
        <authorList>
            <consortium name="The Broad Institute Genomics Platform"/>
            <person name="Neafsey D.E."/>
            <person name="Besansky N."/>
            <person name="Howell P."/>
            <person name="Walton C."/>
            <person name="Young S.K."/>
            <person name="Zeng Q."/>
            <person name="Gargeya S."/>
            <person name="Fitzgerald M."/>
            <person name="Haas B."/>
            <person name="Abouelleil A."/>
            <person name="Allen A.W."/>
            <person name="Alvarado L."/>
            <person name="Arachchi H.M."/>
            <person name="Berlin A.M."/>
            <person name="Chapman S.B."/>
            <person name="Gainer-Dewar J."/>
            <person name="Goldberg J."/>
            <person name="Griggs A."/>
            <person name="Gujja S."/>
            <person name="Hansen M."/>
            <person name="Howarth C."/>
            <person name="Imamovic A."/>
            <person name="Ireland A."/>
            <person name="Larimer J."/>
            <person name="McCowan C."/>
            <person name="Murphy C."/>
            <person name="Pearson M."/>
            <person name="Poon T.W."/>
            <person name="Priest M."/>
            <person name="Roberts A."/>
            <person name="Saif S."/>
            <person name="Shea T."/>
            <person name="Sisk P."/>
            <person name="Sykes S."/>
            <person name="Wortman J."/>
            <person name="Nusbaum C."/>
            <person name="Birren B."/>
        </authorList>
    </citation>
    <scope>NUCLEOTIDE SEQUENCE [LARGE SCALE GENOMIC DNA]</scope>
    <source>
        <strain evidence="12">CM1001059</strain>
    </source>
</reference>
<dbReference type="GO" id="GO:0005576">
    <property type="term" value="C:extracellular region"/>
    <property type="evidence" value="ECO:0007669"/>
    <property type="project" value="UniProtKB-SubCell"/>
</dbReference>
<keyword evidence="12" id="KW-1185">Reference proteome</keyword>
<keyword evidence="8" id="KW-1015">Disulfide bond</keyword>
<keyword evidence="4" id="KW-0732">Signal</keyword>
<feature type="domain" description="Peptidase S1" evidence="10">
    <location>
        <begin position="23"/>
        <end position="67"/>
    </location>
</feature>
<dbReference type="InterPro" id="IPR001254">
    <property type="entry name" value="Trypsin_dom"/>
</dbReference>
<organism evidence="11 12">
    <name type="scientific">Anopheles melas</name>
    <dbReference type="NCBI Taxonomy" id="34690"/>
    <lineage>
        <taxon>Eukaryota</taxon>
        <taxon>Metazoa</taxon>
        <taxon>Ecdysozoa</taxon>
        <taxon>Arthropoda</taxon>
        <taxon>Hexapoda</taxon>
        <taxon>Insecta</taxon>
        <taxon>Pterygota</taxon>
        <taxon>Neoptera</taxon>
        <taxon>Endopterygota</taxon>
        <taxon>Diptera</taxon>
        <taxon>Nematocera</taxon>
        <taxon>Culicoidea</taxon>
        <taxon>Culicidae</taxon>
        <taxon>Anophelinae</taxon>
        <taxon>Anopheles</taxon>
    </lineage>
</organism>
<dbReference type="PROSITE" id="PS00134">
    <property type="entry name" value="TRYPSIN_HIS"/>
    <property type="match status" value="1"/>
</dbReference>
<evidence type="ECO:0000313" key="11">
    <source>
        <dbReference type="EnsemblMetazoa" id="AMEC020210-PA"/>
    </source>
</evidence>
<keyword evidence="3" id="KW-0645">Protease</keyword>
<accession>A0A182UGY4</accession>
<dbReference type="PANTHER" id="PTHR24276:SF97">
    <property type="entry name" value="GH13245P2-RELATED"/>
    <property type="match status" value="1"/>
</dbReference>
<evidence type="ECO:0000313" key="12">
    <source>
        <dbReference type="Proteomes" id="UP000075902"/>
    </source>
</evidence>
<evidence type="ECO:0000256" key="5">
    <source>
        <dbReference type="ARBA" id="ARBA00022801"/>
    </source>
</evidence>
<protein>
    <recommendedName>
        <fullName evidence="10">Peptidase S1 domain-containing protein</fullName>
    </recommendedName>
</protein>
<evidence type="ECO:0000256" key="4">
    <source>
        <dbReference type="ARBA" id="ARBA00022729"/>
    </source>
</evidence>
<name>A0A182UGY4_9DIPT</name>
<reference evidence="11" key="2">
    <citation type="submission" date="2020-05" db="UniProtKB">
        <authorList>
            <consortium name="EnsemblMetazoa"/>
        </authorList>
    </citation>
    <scope>IDENTIFICATION</scope>
    <source>
        <strain evidence="11">CM1001059</strain>
    </source>
</reference>
<evidence type="ECO:0000259" key="10">
    <source>
        <dbReference type="Pfam" id="PF00089"/>
    </source>
</evidence>
<dbReference type="Pfam" id="PF00089">
    <property type="entry name" value="Trypsin"/>
    <property type="match status" value="1"/>
</dbReference>
<comment type="subcellular location">
    <subcellularLocation>
        <location evidence="1">Secreted</location>
    </subcellularLocation>
</comment>